<evidence type="ECO:0000313" key="2">
    <source>
        <dbReference type="Proteomes" id="UP001187415"/>
    </source>
</evidence>
<proteinExistence type="predicted"/>
<accession>A0AA88MUD5</accession>
<sequence length="69" mass="7366">MTAYANFLRTTLSKAGLVGAKKRRHRRGDIRRLKGKLAAAQGCHVALSESAFSGALRPVILKTTGSSIV</sequence>
<dbReference type="Proteomes" id="UP001187415">
    <property type="component" value="Unassembled WGS sequence"/>
</dbReference>
<organism evidence="1 2">
    <name type="scientific">Channa striata</name>
    <name type="common">Snakehead murrel</name>
    <name type="synonym">Ophicephalus striatus</name>
    <dbReference type="NCBI Taxonomy" id="64152"/>
    <lineage>
        <taxon>Eukaryota</taxon>
        <taxon>Metazoa</taxon>
        <taxon>Chordata</taxon>
        <taxon>Craniata</taxon>
        <taxon>Vertebrata</taxon>
        <taxon>Euteleostomi</taxon>
        <taxon>Actinopterygii</taxon>
        <taxon>Neopterygii</taxon>
        <taxon>Teleostei</taxon>
        <taxon>Neoteleostei</taxon>
        <taxon>Acanthomorphata</taxon>
        <taxon>Anabantaria</taxon>
        <taxon>Anabantiformes</taxon>
        <taxon>Channoidei</taxon>
        <taxon>Channidae</taxon>
        <taxon>Channa</taxon>
    </lineage>
</organism>
<protein>
    <submittedName>
        <fullName evidence="1">Uncharacterized protein</fullName>
    </submittedName>
</protein>
<reference evidence="1" key="1">
    <citation type="submission" date="2023-07" db="EMBL/GenBank/DDBJ databases">
        <title>Chromosome-level Genome Assembly of Striped Snakehead (Channa striata).</title>
        <authorList>
            <person name="Liu H."/>
        </authorList>
    </citation>
    <scope>NUCLEOTIDE SEQUENCE</scope>
    <source>
        <strain evidence="1">Gz</strain>
        <tissue evidence="1">Muscle</tissue>
    </source>
</reference>
<comment type="caution">
    <text evidence="1">The sequence shown here is derived from an EMBL/GenBank/DDBJ whole genome shotgun (WGS) entry which is preliminary data.</text>
</comment>
<gene>
    <name evidence="1" type="ORF">Q5P01_012793</name>
</gene>
<evidence type="ECO:0000313" key="1">
    <source>
        <dbReference type="EMBL" id="KAK2842593.1"/>
    </source>
</evidence>
<name>A0AA88MUD5_CHASR</name>
<dbReference type="AlphaFoldDB" id="A0AA88MUD5"/>
<dbReference type="EMBL" id="JAUPFM010000009">
    <property type="protein sequence ID" value="KAK2842593.1"/>
    <property type="molecule type" value="Genomic_DNA"/>
</dbReference>
<keyword evidence="2" id="KW-1185">Reference proteome</keyword>